<feature type="chain" id="PRO_5021994435" evidence="3">
    <location>
        <begin position="21"/>
        <end position="293"/>
    </location>
</feature>
<dbReference type="OrthoDB" id="9784036at2"/>
<evidence type="ECO:0000256" key="3">
    <source>
        <dbReference type="SAM" id="SignalP"/>
    </source>
</evidence>
<feature type="signal peptide" evidence="3">
    <location>
        <begin position="1"/>
        <end position="20"/>
    </location>
</feature>
<keyword evidence="2 4" id="KW-0378">Hydrolase</keyword>
<evidence type="ECO:0000256" key="1">
    <source>
        <dbReference type="ARBA" id="ARBA00005622"/>
    </source>
</evidence>
<proteinExistence type="inferred from homology"/>
<dbReference type="GO" id="GO:0016788">
    <property type="term" value="F:hydrolase activity, acting on ester bonds"/>
    <property type="evidence" value="ECO:0007669"/>
    <property type="project" value="TreeGrafter"/>
</dbReference>
<dbReference type="AlphaFoldDB" id="A0A545TJ40"/>
<dbReference type="Pfam" id="PF00756">
    <property type="entry name" value="Esterase"/>
    <property type="match status" value="1"/>
</dbReference>
<name>A0A545TJ40_9GAMM</name>
<dbReference type="InterPro" id="IPR052558">
    <property type="entry name" value="Siderophore_Hydrolase_D"/>
</dbReference>
<evidence type="ECO:0000313" key="4">
    <source>
        <dbReference type="EMBL" id="TQV77228.1"/>
    </source>
</evidence>
<dbReference type="PANTHER" id="PTHR40841:SF2">
    <property type="entry name" value="SIDEROPHORE-DEGRADING ESTERASE (EUROFUNG)"/>
    <property type="match status" value="1"/>
</dbReference>
<dbReference type="EMBL" id="VIKR01000001">
    <property type="protein sequence ID" value="TQV77228.1"/>
    <property type="molecule type" value="Genomic_DNA"/>
</dbReference>
<dbReference type="PANTHER" id="PTHR40841">
    <property type="entry name" value="SIDEROPHORE TRIACETYLFUSARININE C ESTERASE"/>
    <property type="match status" value="1"/>
</dbReference>
<dbReference type="RefSeq" id="WP_142940802.1">
    <property type="nucleotide sequence ID" value="NZ_VIKR01000001.1"/>
</dbReference>
<dbReference type="Proteomes" id="UP000317839">
    <property type="component" value="Unassembled WGS sequence"/>
</dbReference>
<comment type="similarity">
    <text evidence="1">Belongs to the esterase D family.</text>
</comment>
<accession>A0A545TJ40</accession>
<evidence type="ECO:0000313" key="5">
    <source>
        <dbReference type="Proteomes" id="UP000317839"/>
    </source>
</evidence>
<protein>
    <submittedName>
        <fullName evidence="4">Alpha/beta hydrolase</fullName>
    </submittedName>
</protein>
<dbReference type="SUPFAM" id="SSF53474">
    <property type="entry name" value="alpha/beta-Hydrolases"/>
    <property type="match status" value="1"/>
</dbReference>
<evidence type="ECO:0000256" key="2">
    <source>
        <dbReference type="ARBA" id="ARBA00022801"/>
    </source>
</evidence>
<sequence length="293" mass="33820">MKLRVTLSLLLGFISVTLHALEQKPVNYPKFEIANTQVIPIKDTHSDRQYELYIKLPKGYADKPEKQYPVIYMTDAKFHMEILSSATFFMFEEVILVGVSWQKDIDPSLKKEVGEYVSRFRDYSIKPSNKADRQAKYQFGGANKHLAFIRNDVFRFVEHNYRTLTDERTYFGFSLGGLFGTYALMTQPGLFKNYILGSPSIWEFGPYLFSLEAEELKNQKLALNLYVTYGQLEEELIPHIDQFLNDLKNKNYPSIASLNFQVIDASGHSDSFPIMGVKSIKWLSSQQNKGDKQ</sequence>
<dbReference type="InterPro" id="IPR000801">
    <property type="entry name" value="Esterase-like"/>
</dbReference>
<dbReference type="InterPro" id="IPR029058">
    <property type="entry name" value="AB_hydrolase_fold"/>
</dbReference>
<dbReference type="Gene3D" id="3.40.50.1820">
    <property type="entry name" value="alpha/beta hydrolase"/>
    <property type="match status" value="1"/>
</dbReference>
<gene>
    <name evidence="4" type="ORF">FLL45_04590</name>
</gene>
<reference evidence="4 5" key="1">
    <citation type="submission" date="2019-06" db="EMBL/GenBank/DDBJ databases">
        <title>Draft genome of Aliikangiella marina GYP-15.</title>
        <authorList>
            <person name="Wang G."/>
        </authorList>
    </citation>
    <scope>NUCLEOTIDE SEQUENCE [LARGE SCALE GENOMIC DNA]</scope>
    <source>
        <strain evidence="4 5">GYP-15</strain>
    </source>
</reference>
<keyword evidence="5" id="KW-1185">Reference proteome</keyword>
<keyword evidence="3" id="KW-0732">Signal</keyword>
<comment type="caution">
    <text evidence="4">The sequence shown here is derived from an EMBL/GenBank/DDBJ whole genome shotgun (WGS) entry which is preliminary data.</text>
</comment>
<organism evidence="4 5">
    <name type="scientific">Aliikangiella marina</name>
    <dbReference type="NCBI Taxonomy" id="1712262"/>
    <lineage>
        <taxon>Bacteria</taxon>
        <taxon>Pseudomonadati</taxon>
        <taxon>Pseudomonadota</taxon>
        <taxon>Gammaproteobacteria</taxon>
        <taxon>Oceanospirillales</taxon>
        <taxon>Pleioneaceae</taxon>
        <taxon>Aliikangiella</taxon>
    </lineage>
</organism>